<protein>
    <submittedName>
        <fullName evidence="4">Fic family protein</fullName>
    </submittedName>
</protein>
<sequence>MEPNIGAGETSGHRWHEIKNLPENWCDLCRDDLRAVHQQWSEDRDLLKGETKVKEFQEELALQWAIETGIIERLYKLERGVTVQIAQAGLAALGRFHAQGKITTDIRNLITDQREALEMVMDIVGGSRDLSSSYIKELHQLLTRSQKFCEAEDSSGKRIEVNLQKGDWKKLPNNPRRPDGSFHQYCPPERVQDQIDQLLKWHQEHQKHPDTCAEVEAAWLHHRFTQIHPFQDGNGRVARTLTGAVFLKAKYLVLVIRDAEHRELYLDALEAADADSDNLKPLVDLFADIQVKDLNTAIESLRKLRGEPIIGVAESLAERVRRRKKVSQEQTADVMNHLIQVAITQLDAAKNKLEYAFREQEVTVEAEIKYDNDDKTNKYYWWSWQIIDAAKTYRYFADLKRPRRWVSLSLSIPEIEPKWEKSHFVLSLHAVGRAADLHAATMFLTSPLDQLDYGEGADSRRWQNNVVSEHPFLFAAETGSPEKIEKRFLDWLETNIQIGLDKWGERL</sequence>
<organism evidence="4 5">
    <name type="scientific">Aphanocapsa feldmannii 277cV</name>
    <dbReference type="NCBI Taxonomy" id="2507553"/>
    <lineage>
        <taxon>Bacteria</taxon>
        <taxon>Bacillati</taxon>
        <taxon>Cyanobacteriota</taxon>
        <taxon>Cyanophyceae</taxon>
        <taxon>Oscillatoriophycideae</taxon>
        <taxon>Chroococcales</taxon>
        <taxon>Microcystaceae</taxon>
        <taxon>Aphanocapsa</taxon>
    </lineage>
</organism>
<keyword evidence="2" id="KW-0547">Nucleotide-binding</keyword>
<accession>A0A524RM78</accession>
<dbReference type="InterPro" id="IPR040198">
    <property type="entry name" value="Fido_containing"/>
</dbReference>
<dbReference type="EMBL" id="SRMO01000078">
    <property type="protein sequence ID" value="TGG91421.1"/>
    <property type="molecule type" value="Genomic_DNA"/>
</dbReference>
<dbReference type="Pfam" id="PF02661">
    <property type="entry name" value="Fic"/>
    <property type="match status" value="1"/>
</dbReference>
<name>A0A524RM78_9CHRO</name>
<dbReference type="Proteomes" id="UP000317990">
    <property type="component" value="Unassembled WGS sequence"/>
</dbReference>
<dbReference type="InterPro" id="IPR003812">
    <property type="entry name" value="Fido"/>
</dbReference>
<dbReference type="AlphaFoldDB" id="A0A524RM78"/>
<dbReference type="SUPFAM" id="SSF140931">
    <property type="entry name" value="Fic-like"/>
    <property type="match status" value="1"/>
</dbReference>
<dbReference type="PANTHER" id="PTHR13504">
    <property type="entry name" value="FIDO DOMAIN-CONTAINING PROTEIN DDB_G0283145"/>
    <property type="match status" value="1"/>
</dbReference>
<proteinExistence type="predicted"/>
<reference evidence="4 5" key="1">
    <citation type="journal article" date="2019" name="mSystems">
        <title>Life at home and on the roam: Genomic adaptions reflect the dual lifestyle of an intracellular, facultative symbiont.</title>
        <authorList>
            <person name="Burgsdorf I."/>
        </authorList>
    </citation>
    <scope>NUCLEOTIDE SEQUENCE [LARGE SCALE GENOMIC DNA]</scope>
    <source>
        <strain evidence="4">277cV</strain>
    </source>
</reference>
<dbReference type="InterPro" id="IPR036597">
    <property type="entry name" value="Fido-like_dom_sf"/>
</dbReference>
<feature type="domain" description="Fido" evidence="3">
    <location>
        <begin position="130"/>
        <end position="288"/>
    </location>
</feature>
<evidence type="ECO:0000259" key="3">
    <source>
        <dbReference type="PROSITE" id="PS51459"/>
    </source>
</evidence>
<dbReference type="Gene3D" id="1.10.3290.10">
    <property type="entry name" value="Fido-like domain"/>
    <property type="match status" value="1"/>
</dbReference>
<evidence type="ECO:0000313" key="4">
    <source>
        <dbReference type="EMBL" id="TGG91421.1"/>
    </source>
</evidence>
<evidence type="ECO:0000256" key="2">
    <source>
        <dbReference type="PIRSR" id="PIRSR640198-2"/>
    </source>
</evidence>
<feature type="binding site" evidence="2">
    <location>
        <begin position="232"/>
        <end position="239"/>
    </location>
    <ligand>
        <name>ATP</name>
        <dbReference type="ChEBI" id="CHEBI:30616"/>
    </ligand>
</feature>
<comment type="caution">
    <text evidence="4">The sequence shown here is derived from an EMBL/GenBank/DDBJ whole genome shotgun (WGS) entry which is preliminary data.</text>
</comment>
<evidence type="ECO:0000256" key="1">
    <source>
        <dbReference type="PIRSR" id="PIRSR640198-1"/>
    </source>
</evidence>
<evidence type="ECO:0000313" key="5">
    <source>
        <dbReference type="Proteomes" id="UP000317990"/>
    </source>
</evidence>
<gene>
    <name evidence="4" type="ORF">ERJ67_08040</name>
</gene>
<dbReference type="GO" id="GO:0005524">
    <property type="term" value="F:ATP binding"/>
    <property type="evidence" value="ECO:0007669"/>
    <property type="project" value="UniProtKB-KW"/>
</dbReference>
<dbReference type="PROSITE" id="PS51459">
    <property type="entry name" value="FIDO"/>
    <property type="match status" value="1"/>
</dbReference>
<dbReference type="PANTHER" id="PTHR13504:SF38">
    <property type="entry name" value="FIDO DOMAIN-CONTAINING PROTEIN"/>
    <property type="match status" value="1"/>
</dbReference>
<keyword evidence="2" id="KW-0067">ATP-binding</keyword>
<feature type="active site" evidence="1">
    <location>
        <position position="228"/>
    </location>
</feature>